<feature type="domain" description="Hedgehog protein Hint" evidence="2">
    <location>
        <begin position="29"/>
        <end position="159"/>
    </location>
</feature>
<organism evidence="3 4">
    <name type="scientific">Seminavis robusta</name>
    <dbReference type="NCBI Taxonomy" id="568900"/>
    <lineage>
        <taxon>Eukaryota</taxon>
        <taxon>Sar</taxon>
        <taxon>Stramenopiles</taxon>
        <taxon>Ochrophyta</taxon>
        <taxon>Bacillariophyta</taxon>
        <taxon>Bacillariophyceae</taxon>
        <taxon>Bacillariophycidae</taxon>
        <taxon>Naviculales</taxon>
        <taxon>Naviculaceae</taxon>
        <taxon>Seminavis</taxon>
    </lineage>
</organism>
<keyword evidence="1" id="KW-0472">Membrane</keyword>
<name>A0A9N8EXE3_9STRA</name>
<feature type="transmembrane region" description="Helical" evidence="1">
    <location>
        <begin position="191"/>
        <end position="211"/>
    </location>
</feature>
<evidence type="ECO:0000313" key="3">
    <source>
        <dbReference type="EMBL" id="CAB9527359.1"/>
    </source>
</evidence>
<keyword evidence="1" id="KW-1133">Transmembrane helix</keyword>
<dbReference type="SUPFAM" id="SSF51294">
    <property type="entry name" value="Hedgehog/intein (Hint) domain"/>
    <property type="match status" value="1"/>
</dbReference>
<comment type="caution">
    <text evidence="3">The sequence shown here is derived from an EMBL/GenBank/DDBJ whole genome shotgun (WGS) entry which is preliminary data.</text>
</comment>
<protein>
    <submittedName>
        <fullName evidence="3">Desert hedgehog protein</fullName>
    </submittedName>
</protein>
<dbReference type="GO" id="GO:0016540">
    <property type="term" value="P:protein autoprocessing"/>
    <property type="evidence" value="ECO:0007669"/>
    <property type="project" value="InterPro"/>
</dbReference>
<gene>
    <name evidence="3" type="ORF">SEMRO_1984_G309290.1</name>
</gene>
<sequence length="250" mass="27273">MKTCLFKNQVKPLAYQSYHLGIVVQCSDEVENKGPVAMKDLQVGDRVLANAKDGFEPVYAFGHREPTGEGTFLRFFTEKGNSAPLELTGEHLVFVHGKTNPVRADSIQVGEVLQGAVLTAKVSKIGRVVRKGLYVPLTPSGTVVVDGMQASSYISLQKDSAEYIELRGGWQIMPFQDYVHLALSPFRLHPLFYLAFLLVVVALTGACMVLEAAVGRLGVPPIVGMIVAATVKAAMKQQCIYMRSQKKMSA</sequence>
<accession>A0A9N8EXE3</accession>
<keyword evidence="1" id="KW-0812">Transmembrane</keyword>
<dbReference type="InterPro" id="IPR036844">
    <property type="entry name" value="Hint_dom_sf"/>
</dbReference>
<evidence type="ECO:0000259" key="2">
    <source>
        <dbReference type="Pfam" id="PF01079"/>
    </source>
</evidence>
<dbReference type="Pfam" id="PF01079">
    <property type="entry name" value="Hint"/>
    <property type="match status" value="1"/>
</dbReference>
<dbReference type="OrthoDB" id="59517at2759"/>
<dbReference type="CDD" id="cd00081">
    <property type="entry name" value="Hint"/>
    <property type="match status" value="1"/>
</dbReference>
<dbReference type="EMBL" id="CAICTM010001982">
    <property type="protein sequence ID" value="CAB9527359.1"/>
    <property type="molecule type" value="Genomic_DNA"/>
</dbReference>
<dbReference type="PANTHER" id="PTHR11889:SF31">
    <property type="entry name" value="PROTEIN HEDGEHOG"/>
    <property type="match status" value="1"/>
</dbReference>
<feature type="transmembrane region" description="Helical" evidence="1">
    <location>
        <begin position="217"/>
        <end position="235"/>
    </location>
</feature>
<dbReference type="PANTHER" id="PTHR11889">
    <property type="entry name" value="HEDGEHOG"/>
    <property type="match status" value="1"/>
</dbReference>
<dbReference type="AlphaFoldDB" id="A0A9N8EXE3"/>
<dbReference type="Proteomes" id="UP001153069">
    <property type="component" value="Unassembled WGS sequence"/>
</dbReference>
<dbReference type="InterPro" id="IPR001767">
    <property type="entry name" value="Hedgehog_Hint"/>
</dbReference>
<keyword evidence="4" id="KW-1185">Reference proteome</keyword>
<proteinExistence type="predicted"/>
<dbReference type="Gene3D" id="2.170.16.10">
    <property type="entry name" value="Hedgehog/Intein (Hint) domain"/>
    <property type="match status" value="1"/>
</dbReference>
<reference evidence="3" key="1">
    <citation type="submission" date="2020-06" db="EMBL/GenBank/DDBJ databases">
        <authorList>
            <consortium name="Plant Systems Biology data submission"/>
        </authorList>
    </citation>
    <scope>NUCLEOTIDE SEQUENCE</scope>
    <source>
        <strain evidence="3">D6</strain>
    </source>
</reference>
<dbReference type="InterPro" id="IPR050387">
    <property type="entry name" value="Hedgehog_Signaling"/>
</dbReference>
<evidence type="ECO:0000313" key="4">
    <source>
        <dbReference type="Proteomes" id="UP001153069"/>
    </source>
</evidence>
<evidence type="ECO:0000256" key="1">
    <source>
        <dbReference type="SAM" id="Phobius"/>
    </source>
</evidence>